<protein>
    <submittedName>
        <fullName evidence="2">Uncharacterized protein</fullName>
    </submittedName>
</protein>
<reference evidence="2 3" key="1">
    <citation type="journal article" date="2012" name="J. Bacteriol.">
        <title>Draft Genome Sequence of Cecembia lonarensis Strain LW9T, Isolated from Lonar Lake, a Haloalkaline Lake in India.</title>
        <authorList>
            <person name="Shivaji S."/>
            <person name="Ara S."/>
            <person name="Singh A."/>
            <person name="Pinnaka A.K."/>
        </authorList>
    </citation>
    <scope>NUCLEOTIDE SEQUENCE [LARGE SCALE GENOMIC DNA]</scope>
    <source>
        <strain evidence="2 3">LW9</strain>
    </source>
</reference>
<organism evidence="2 3">
    <name type="scientific">Cecembia lonarensis (strain CCUG 58316 / KCTC 22772 / LW9)</name>
    <dbReference type="NCBI Taxonomy" id="1225176"/>
    <lineage>
        <taxon>Bacteria</taxon>
        <taxon>Pseudomonadati</taxon>
        <taxon>Bacteroidota</taxon>
        <taxon>Cytophagia</taxon>
        <taxon>Cytophagales</taxon>
        <taxon>Cyclobacteriaceae</taxon>
        <taxon>Cecembia</taxon>
    </lineage>
</organism>
<proteinExistence type="predicted"/>
<name>K1L128_CECL9</name>
<dbReference type="EMBL" id="AMGM01000052">
    <property type="protein sequence ID" value="EKB48476.1"/>
    <property type="molecule type" value="Genomic_DNA"/>
</dbReference>
<keyword evidence="1" id="KW-0472">Membrane</keyword>
<sequence length="157" mass="18025">MPFFPKHSEVLVSALKKEEVLERLDVVTRDPNFLEYESRNESGYQFNGTLGIESFRISLVITKADSFLPLIKGKLEDTPSGSILFLDYTLFPGSVFFLGFWSSVTILLFFFFGFMADKPGFALISLFVGIGNYVFAWKHFMRKIKVSQKIFHELLNL</sequence>
<dbReference type="AlphaFoldDB" id="K1L128"/>
<evidence type="ECO:0000256" key="1">
    <source>
        <dbReference type="SAM" id="Phobius"/>
    </source>
</evidence>
<keyword evidence="3" id="KW-1185">Reference proteome</keyword>
<dbReference type="OrthoDB" id="980906at2"/>
<keyword evidence="1" id="KW-0812">Transmembrane</keyword>
<feature type="transmembrane region" description="Helical" evidence="1">
    <location>
        <begin position="121"/>
        <end position="140"/>
    </location>
</feature>
<evidence type="ECO:0000313" key="2">
    <source>
        <dbReference type="EMBL" id="EKB48476.1"/>
    </source>
</evidence>
<dbReference type="RefSeq" id="WP_009185960.1">
    <property type="nucleotide sequence ID" value="NZ_AMGM01000052.1"/>
</dbReference>
<feature type="transmembrane region" description="Helical" evidence="1">
    <location>
        <begin position="95"/>
        <end position="115"/>
    </location>
</feature>
<dbReference type="Proteomes" id="UP000004478">
    <property type="component" value="Unassembled WGS sequence"/>
</dbReference>
<evidence type="ECO:0000313" key="3">
    <source>
        <dbReference type="Proteomes" id="UP000004478"/>
    </source>
</evidence>
<comment type="caution">
    <text evidence="2">The sequence shown here is derived from an EMBL/GenBank/DDBJ whole genome shotgun (WGS) entry which is preliminary data.</text>
</comment>
<keyword evidence="1" id="KW-1133">Transmembrane helix</keyword>
<accession>K1L128</accession>
<gene>
    <name evidence="2" type="ORF">B879_02940</name>
</gene>